<dbReference type="Proteomes" id="UP000829196">
    <property type="component" value="Unassembled WGS sequence"/>
</dbReference>
<evidence type="ECO:0000313" key="1">
    <source>
        <dbReference type="EMBL" id="KAI0500607.1"/>
    </source>
</evidence>
<organism evidence="1 2">
    <name type="scientific">Dendrobium nobile</name>
    <name type="common">Orchid</name>
    <dbReference type="NCBI Taxonomy" id="94219"/>
    <lineage>
        <taxon>Eukaryota</taxon>
        <taxon>Viridiplantae</taxon>
        <taxon>Streptophyta</taxon>
        <taxon>Embryophyta</taxon>
        <taxon>Tracheophyta</taxon>
        <taxon>Spermatophyta</taxon>
        <taxon>Magnoliopsida</taxon>
        <taxon>Liliopsida</taxon>
        <taxon>Asparagales</taxon>
        <taxon>Orchidaceae</taxon>
        <taxon>Epidendroideae</taxon>
        <taxon>Malaxideae</taxon>
        <taxon>Dendrobiinae</taxon>
        <taxon>Dendrobium</taxon>
    </lineage>
</organism>
<accession>A0A8T3AWV2</accession>
<protein>
    <submittedName>
        <fullName evidence="1">Uncharacterized protein</fullName>
    </submittedName>
</protein>
<name>A0A8T3AWV2_DENNO</name>
<keyword evidence="2" id="KW-1185">Reference proteome</keyword>
<comment type="caution">
    <text evidence="1">The sequence shown here is derived from an EMBL/GenBank/DDBJ whole genome shotgun (WGS) entry which is preliminary data.</text>
</comment>
<reference evidence="1" key="1">
    <citation type="journal article" date="2022" name="Front. Genet.">
        <title>Chromosome-Scale Assembly of the Dendrobium nobile Genome Provides Insights Into the Molecular Mechanism of the Biosynthesis of the Medicinal Active Ingredient of Dendrobium.</title>
        <authorList>
            <person name="Xu Q."/>
            <person name="Niu S.-C."/>
            <person name="Li K.-L."/>
            <person name="Zheng P.-J."/>
            <person name="Zhang X.-J."/>
            <person name="Jia Y."/>
            <person name="Liu Y."/>
            <person name="Niu Y.-X."/>
            <person name="Yu L.-H."/>
            <person name="Chen D.-F."/>
            <person name="Zhang G.-Q."/>
        </authorList>
    </citation>
    <scope>NUCLEOTIDE SEQUENCE</scope>
    <source>
        <tissue evidence="1">Leaf</tissue>
    </source>
</reference>
<evidence type="ECO:0000313" key="2">
    <source>
        <dbReference type="Proteomes" id="UP000829196"/>
    </source>
</evidence>
<proteinExistence type="predicted"/>
<dbReference type="AlphaFoldDB" id="A0A8T3AWV2"/>
<gene>
    <name evidence="1" type="ORF">KFK09_018821</name>
</gene>
<dbReference type="EMBL" id="JAGYWB010000013">
    <property type="protein sequence ID" value="KAI0500607.1"/>
    <property type="molecule type" value="Genomic_DNA"/>
</dbReference>
<sequence>MKIHFEEDSSVSRVAAELSDQKNSLLHSKKSSDQLLLLICKANSTVNEKGGNGYDIIRGSERHQNFQEILMVPAFKCVCHTVQLTLFLFLVQWTDCSLAGALGLLRILIYKVYIDGTTTMSTHERKASIKEFYGITDMRIKNKKQYVRKGIEEEMMRTEGSSRRFDAEREEECGSAWRLRSSLKQKWCCDTIIIKWAMHVAPSIGQVPVVTESDPLLFRNSRSQGGRPSRLLAAWVNDKAACKWKDKRIIFGKFQLGKGFVGVTIAQAAELSTPSTDLSDRFSWEKRSGHKGFVTSSWSGMNKLSVVVREGGIDGLGIVLKIAQ</sequence>